<dbReference type="PANTHER" id="PTHR22999">
    <property type="entry name" value="PX SERINE/THREONINE KINASE PXK"/>
    <property type="match status" value="1"/>
</dbReference>
<accession>A0A5M9MGW5</accession>
<dbReference type="GO" id="GO:0045022">
    <property type="term" value="P:early endosome to late endosome transport"/>
    <property type="evidence" value="ECO:0007669"/>
    <property type="project" value="TreeGrafter"/>
</dbReference>
<dbReference type="GeneID" id="54331588"/>
<evidence type="ECO:0000259" key="4">
    <source>
        <dbReference type="PROSITE" id="PS51207"/>
    </source>
</evidence>
<dbReference type="OrthoDB" id="5582218at2759"/>
<dbReference type="PANTHER" id="PTHR22999:SF23">
    <property type="entry name" value="SORTING NEXIN-16"/>
    <property type="match status" value="1"/>
</dbReference>
<dbReference type="PROSITE" id="PS51207">
    <property type="entry name" value="PXA"/>
    <property type="match status" value="1"/>
</dbReference>
<protein>
    <recommendedName>
        <fullName evidence="4">PXA domain-containing protein</fullName>
    </recommendedName>
</protein>
<dbReference type="Proteomes" id="UP000324241">
    <property type="component" value="Unassembled WGS sequence"/>
</dbReference>
<dbReference type="InterPro" id="IPR003114">
    <property type="entry name" value="Phox_assoc"/>
</dbReference>
<organism evidence="5 6">
    <name type="scientific">Aspergillus tanneri</name>
    <dbReference type="NCBI Taxonomy" id="1220188"/>
    <lineage>
        <taxon>Eukaryota</taxon>
        <taxon>Fungi</taxon>
        <taxon>Dikarya</taxon>
        <taxon>Ascomycota</taxon>
        <taxon>Pezizomycotina</taxon>
        <taxon>Eurotiomycetes</taxon>
        <taxon>Eurotiomycetidae</taxon>
        <taxon>Eurotiales</taxon>
        <taxon>Aspergillaceae</taxon>
        <taxon>Aspergillus</taxon>
        <taxon>Aspergillus subgen. Circumdati</taxon>
    </lineage>
</organism>
<feature type="domain" description="PXA" evidence="4">
    <location>
        <begin position="99"/>
        <end position="287"/>
    </location>
</feature>
<feature type="compositionally biased region" description="Polar residues" evidence="3">
    <location>
        <begin position="515"/>
        <end position="526"/>
    </location>
</feature>
<dbReference type="Pfam" id="PF02194">
    <property type="entry name" value="PXA"/>
    <property type="match status" value="1"/>
</dbReference>
<feature type="region of interest" description="Disordered" evidence="3">
    <location>
        <begin position="568"/>
        <end position="600"/>
    </location>
</feature>
<evidence type="ECO:0000256" key="2">
    <source>
        <dbReference type="ARBA" id="ARBA00022490"/>
    </source>
</evidence>
<dbReference type="AlphaFoldDB" id="A0A5M9MGW5"/>
<feature type="region of interest" description="Disordered" evidence="3">
    <location>
        <begin position="475"/>
        <end position="535"/>
    </location>
</feature>
<evidence type="ECO:0000256" key="3">
    <source>
        <dbReference type="SAM" id="MobiDB-lite"/>
    </source>
</evidence>
<dbReference type="RefSeq" id="XP_033424041.1">
    <property type="nucleotide sequence ID" value="XM_033573489.1"/>
</dbReference>
<dbReference type="GO" id="GO:0005770">
    <property type="term" value="C:late endosome"/>
    <property type="evidence" value="ECO:0007669"/>
    <property type="project" value="TreeGrafter"/>
</dbReference>
<dbReference type="VEuPathDB" id="FungiDB:EYZ11_001905"/>
<evidence type="ECO:0000256" key="1">
    <source>
        <dbReference type="ARBA" id="ARBA00004496"/>
    </source>
</evidence>
<gene>
    <name evidence="5" type="ORF">ATNIH1004_008886</name>
</gene>
<feature type="region of interest" description="Disordered" evidence="3">
    <location>
        <begin position="1"/>
        <end position="62"/>
    </location>
</feature>
<reference evidence="5 6" key="1">
    <citation type="submission" date="2019-08" db="EMBL/GenBank/DDBJ databases">
        <title>The genome sequence of a newly discovered highly antifungal drug resistant Aspergillus species, Aspergillus tanneri NIH 1004.</title>
        <authorList>
            <person name="Mounaud S."/>
            <person name="Singh I."/>
            <person name="Joardar V."/>
            <person name="Pakala S."/>
            <person name="Pakala S."/>
            <person name="Venepally P."/>
            <person name="Chung J.K."/>
            <person name="Losada L."/>
            <person name="Nierman W.C."/>
        </authorList>
    </citation>
    <scope>NUCLEOTIDE SEQUENCE [LARGE SCALE GENOMIC DNA]</scope>
    <source>
        <strain evidence="5 6">NIH1004</strain>
    </source>
</reference>
<comment type="subcellular location">
    <subcellularLocation>
        <location evidence="1">Cytoplasm</location>
    </subcellularLocation>
</comment>
<dbReference type="InterPro" id="IPR051837">
    <property type="entry name" value="SortingNexin/PXDomain-PKLike"/>
</dbReference>
<feature type="compositionally biased region" description="Polar residues" evidence="3">
    <location>
        <begin position="21"/>
        <end position="41"/>
    </location>
</feature>
<comment type="caution">
    <text evidence="5">The sequence shown here is derived from an EMBL/GenBank/DDBJ whole genome shotgun (WGS) entry which is preliminary data.</text>
</comment>
<feature type="compositionally biased region" description="Low complexity" evidence="3">
    <location>
        <begin position="503"/>
        <end position="514"/>
    </location>
</feature>
<feature type="compositionally biased region" description="Low complexity" evidence="3">
    <location>
        <begin position="590"/>
        <end position="600"/>
    </location>
</feature>
<dbReference type="SMART" id="SM00313">
    <property type="entry name" value="PXA"/>
    <property type="match status" value="1"/>
</dbReference>
<keyword evidence="2" id="KW-0963">Cytoplasm</keyword>
<dbReference type="GO" id="GO:0005769">
    <property type="term" value="C:early endosome"/>
    <property type="evidence" value="ECO:0007669"/>
    <property type="project" value="TreeGrafter"/>
</dbReference>
<dbReference type="EMBL" id="QUQM01000006">
    <property type="protein sequence ID" value="KAA8644680.1"/>
    <property type="molecule type" value="Genomic_DNA"/>
</dbReference>
<dbReference type="GO" id="GO:0035091">
    <property type="term" value="F:phosphatidylinositol binding"/>
    <property type="evidence" value="ECO:0007669"/>
    <property type="project" value="TreeGrafter"/>
</dbReference>
<name>A0A5M9MGW5_9EURO</name>
<feature type="compositionally biased region" description="Pro residues" evidence="3">
    <location>
        <begin position="483"/>
        <end position="495"/>
    </location>
</feature>
<evidence type="ECO:0000313" key="5">
    <source>
        <dbReference type="EMBL" id="KAA8644680.1"/>
    </source>
</evidence>
<sequence length="665" mass="71915">MTGDPPRSRLQPLSQLKAGPTTFSSKSTALPGSSNLSTSYPPQRPPLSKSVSRDEQAGATSDKATAALIRRVLCPQTGTHGGASTPQPPGDLLPPLTSSNEIDFQLYAIVAAIVKEFVLSWYLKITPDQILVNEVLQVIAHCTRALEQRLRGTDVAQLLLDEIPALVEAHITSYRLAREQSRLSGLSPSAREIYHALHPHPAFSPIPNPSNANAVERQRANEAAYRQLLAQGVLAVLLPTEDLENACLRTLASDILADLILGAQISGKLCEGWFLWESITKLVDTVGRQPIPEDDTNTTVPLKHDQLRKFGLLTSREEFQKRHPSKHQVPLAEWMWNILQGAYLVYVAVRFIVTGLFRVATAPSASTIPISHTQEASPLRDPPEKHPVLDYGLYRMLSQLLDVPRRMPWLSGLLALSQYLILAGPGRLGDTGSVLDRFLHETIQDYILTPTLLPNLLRASRAALFPLNALPGQAAAGTNATGPPTPHLPVQPPVSPTERDPGSDAAGASNASSGVSTPNLSATAPSVSPDPRPSAAEIASIKRRCAVSLLLRIPRPIAQRFFGIPANGHGHTPLDGEASPGQDCQRSESSRASSPAPPASTSLEESLLLAAIENDLLDLFADEYCNKHLIYSIIEAILAKLLPELSERSPTELMEDRGVITTFTI</sequence>
<proteinExistence type="predicted"/>
<evidence type="ECO:0000313" key="6">
    <source>
        <dbReference type="Proteomes" id="UP000324241"/>
    </source>
</evidence>